<comment type="similarity">
    <text evidence="2 5">Belongs to the amidinotransferase family.</text>
</comment>
<dbReference type="PANTHER" id="PTHR10488">
    <property type="entry name" value="GLYCINE AMIDINOTRANSFERASE, MITOCHONDRIAL"/>
    <property type="match status" value="1"/>
</dbReference>
<accession>A0A815S3F3</accession>
<comment type="subcellular location">
    <subcellularLocation>
        <location evidence="5">Mitochondrion inner membrane</location>
    </subcellularLocation>
</comment>
<dbReference type="Proteomes" id="UP000663852">
    <property type="component" value="Unassembled WGS sequence"/>
</dbReference>
<dbReference type="InterPro" id="IPR033195">
    <property type="entry name" value="AmidinoTrfase"/>
</dbReference>
<dbReference type="PANTHER" id="PTHR10488:SF1">
    <property type="entry name" value="GLYCINE AMIDINOTRANSFERASE, MITOCHONDRIAL"/>
    <property type="match status" value="1"/>
</dbReference>
<keyword evidence="5" id="KW-0472">Membrane</keyword>
<evidence type="ECO:0000256" key="4">
    <source>
        <dbReference type="PIRSR" id="PIRSR633195-1"/>
    </source>
</evidence>
<keyword evidence="8" id="KW-1185">Reference proteome</keyword>
<keyword evidence="3 5" id="KW-0808">Transferase</keyword>
<dbReference type="SUPFAM" id="SSF55909">
    <property type="entry name" value="Pentein"/>
    <property type="match status" value="1"/>
</dbReference>
<evidence type="ECO:0000256" key="2">
    <source>
        <dbReference type="ARBA" id="ARBA00006943"/>
    </source>
</evidence>
<dbReference type="EMBL" id="CAJNOR010004225">
    <property type="protein sequence ID" value="CAF1485552.1"/>
    <property type="molecule type" value="Genomic_DNA"/>
</dbReference>
<evidence type="ECO:0000313" key="8">
    <source>
        <dbReference type="Proteomes" id="UP000663828"/>
    </source>
</evidence>
<dbReference type="EC" id="2.1.4.1" evidence="5"/>
<comment type="pathway">
    <text evidence="1 5">Amine and polyamine biosynthesis; creatine biosynthesis; creatine from L-arginine and glycine: step 1/2.</text>
</comment>
<dbReference type="EMBL" id="CAJNOJ010000863">
    <property type="protein sequence ID" value="CAF1529725.1"/>
    <property type="molecule type" value="Genomic_DNA"/>
</dbReference>
<sequence>MSITAENIPLVNSWTEWGQLEHVMVGSAENMCYPDEEWIPLNRPRSDDMKSYVKLYTGIRPQARILKAQEQLQQLTDILEGEQIKVATINEVEKDINLLIERKRSYPIVTKLNDTNDNEENYKQIKILQKAKIKTCRPPKTIEEPKFDHYIKTPWFHNSYQYGLSCPRDMLITLGNTILEAPTAARCRYFESKYYRSVINDLWLNDTRVQWKQAPKPTCSSTMFDSDTEDKPLSAVNTSYFPLSGYKTPLNESEIAFDAADMMRMGKDIFYKRGMSANNKGLEWLRREFPHFRFHMVHFPQMNHIHLDVSLVPLRPPTAGSHGLILINQNFPPLKSELKIFLDNDWKPIWAPKAVTSLVTPVAMCSSNLNMNLLSLNENCVIIEECELPLYKLLEDELGFDVITCPLRILNEFGGGIHCGKRKMSVYSKRDFSAFETSFL</sequence>
<dbReference type="GO" id="GO:0015068">
    <property type="term" value="F:glycine amidinotransferase activity"/>
    <property type="evidence" value="ECO:0007669"/>
    <property type="project" value="UniProtKB-UniRule"/>
</dbReference>
<feature type="active site" evidence="4">
    <location>
        <position position="258"/>
    </location>
</feature>
<keyword evidence="5" id="KW-0999">Mitochondrion inner membrane</keyword>
<evidence type="ECO:0000313" key="6">
    <source>
        <dbReference type="EMBL" id="CAF1485552.1"/>
    </source>
</evidence>
<feature type="active site" description="Amidino-cysteine intermediate" evidence="4">
    <location>
        <position position="419"/>
    </location>
</feature>
<dbReference type="OrthoDB" id="10264242at2759"/>
<dbReference type="AlphaFoldDB" id="A0A815S3F3"/>
<evidence type="ECO:0000256" key="3">
    <source>
        <dbReference type="ARBA" id="ARBA00022679"/>
    </source>
</evidence>
<name>A0A815S3F3_ADIRI</name>
<keyword evidence="5" id="KW-0496">Mitochondrion</keyword>
<dbReference type="Proteomes" id="UP000663828">
    <property type="component" value="Unassembled WGS sequence"/>
</dbReference>
<reference evidence="6" key="1">
    <citation type="submission" date="2021-02" db="EMBL/GenBank/DDBJ databases">
        <authorList>
            <person name="Nowell W R."/>
        </authorList>
    </citation>
    <scope>NUCLEOTIDE SEQUENCE</scope>
</reference>
<proteinExistence type="inferred from homology"/>
<comment type="catalytic activity">
    <reaction evidence="5">
        <text>L-arginine + glycine = guanidinoacetate + L-ornithine</text>
        <dbReference type="Rhea" id="RHEA:13201"/>
        <dbReference type="ChEBI" id="CHEBI:32682"/>
        <dbReference type="ChEBI" id="CHEBI:46911"/>
        <dbReference type="ChEBI" id="CHEBI:57305"/>
        <dbReference type="ChEBI" id="CHEBI:57742"/>
        <dbReference type="EC" id="2.1.4.1"/>
    </reaction>
</comment>
<dbReference type="GO" id="GO:0005758">
    <property type="term" value="C:mitochondrial intermembrane space"/>
    <property type="evidence" value="ECO:0007669"/>
    <property type="project" value="TreeGrafter"/>
</dbReference>
<dbReference type="GO" id="GO:0005743">
    <property type="term" value="C:mitochondrial inner membrane"/>
    <property type="evidence" value="ECO:0007669"/>
    <property type="project" value="UniProtKB-SubCell"/>
</dbReference>
<comment type="subunit">
    <text evidence="5">Homodimer.</text>
</comment>
<protein>
    <recommendedName>
        <fullName evidence="5">Glycine amidinotransferase</fullName>
        <ecNumber evidence="5">2.1.4.1</ecNumber>
    </recommendedName>
    <alternativeName>
        <fullName evidence="5">L-arginine:glycine amidinotransferase</fullName>
    </alternativeName>
</protein>
<dbReference type="Gene3D" id="3.75.10.10">
    <property type="entry name" value="L-arginine/glycine Amidinotransferase, Chain A"/>
    <property type="match status" value="2"/>
</dbReference>
<dbReference type="UniPathway" id="UPA00104">
    <property type="reaction ID" value="UER00579"/>
</dbReference>
<feature type="active site" evidence="4">
    <location>
        <position position="306"/>
    </location>
</feature>
<evidence type="ECO:0000313" key="7">
    <source>
        <dbReference type="EMBL" id="CAF1529725.1"/>
    </source>
</evidence>
<evidence type="ECO:0000256" key="1">
    <source>
        <dbReference type="ARBA" id="ARBA00004858"/>
    </source>
</evidence>
<organism evidence="6 8">
    <name type="scientific">Adineta ricciae</name>
    <name type="common">Rotifer</name>
    <dbReference type="NCBI Taxonomy" id="249248"/>
    <lineage>
        <taxon>Eukaryota</taxon>
        <taxon>Metazoa</taxon>
        <taxon>Spiralia</taxon>
        <taxon>Gnathifera</taxon>
        <taxon>Rotifera</taxon>
        <taxon>Eurotatoria</taxon>
        <taxon>Bdelloidea</taxon>
        <taxon>Adinetida</taxon>
        <taxon>Adinetidae</taxon>
        <taxon>Adineta</taxon>
    </lineage>
</organism>
<comment type="caution">
    <text evidence="6">The sequence shown here is derived from an EMBL/GenBank/DDBJ whole genome shotgun (WGS) entry which is preliminary data.</text>
</comment>
<dbReference type="GO" id="GO:0006601">
    <property type="term" value="P:creatine biosynthetic process"/>
    <property type="evidence" value="ECO:0007669"/>
    <property type="project" value="UniProtKB-UniRule"/>
</dbReference>
<gene>
    <name evidence="7" type="ORF">EDS130_LOCUS44474</name>
    <name evidence="6" type="ORF">XAT740_LOCUS38784</name>
</gene>
<comment type="function">
    <text evidence="5">Catalyzes the biosynthesis of guanidinoacetate, the immediate precursor of creatine. Creatine plays a vital role in energy metabolism in muscle tissues. May play a role in embryonic and central nervous system development.</text>
</comment>
<evidence type="ECO:0000256" key="5">
    <source>
        <dbReference type="RuleBase" id="RU367092"/>
    </source>
</evidence>